<dbReference type="CDD" id="cd10967">
    <property type="entry name" value="CE4_GLA_like_6s"/>
    <property type="match status" value="1"/>
</dbReference>
<dbReference type="EMBL" id="WKJK01000003">
    <property type="protein sequence ID" value="MRW89957.1"/>
    <property type="molecule type" value="Genomic_DNA"/>
</dbReference>
<evidence type="ECO:0000256" key="1">
    <source>
        <dbReference type="ARBA" id="ARBA00004613"/>
    </source>
</evidence>
<dbReference type="GO" id="GO:0005576">
    <property type="term" value="C:extracellular region"/>
    <property type="evidence" value="ECO:0007669"/>
    <property type="project" value="UniProtKB-SubCell"/>
</dbReference>
<dbReference type="PANTHER" id="PTHR34216">
    <property type="match status" value="1"/>
</dbReference>
<dbReference type="Pfam" id="PF01522">
    <property type="entry name" value="Polysacc_deac_1"/>
    <property type="match status" value="1"/>
</dbReference>
<proteinExistence type="predicted"/>
<name>A0A6I2KY97_9BURK</name>
<keyword evidence="2" id="KW-0732">Signal</keyword>
<dbReference type="Proteomes" id="UP000433309">
    <property type="component" value="Unassembled WGS sequence"/>
</dbReference>
<comment type="subcellular location">
    <subcellularLocation>
        <location evidence="1">Secreted</location>
    </subcellularLocation>
</comment>
<evidence type="ECO:0000259" key="3">
    <source>
        <dbReference type="PROSITE" id="PS51677"/>
    </source>
</evidence>
<protein>
    <submittedName>
        <fullName evidence="4">Polysaccharide deacetylase family protein</fullName>
    </submittedName>
</protein>
<evidence type="ECO:0000256" key="2">
    <source>
        <dbReference type="ARBA" id="ARBA00022729"/>
    </source>
</evidence>
<evidence type="ECO:0000313" key="4">
    <source>
        <dbReference type="EMBL" id="MRW89957.1"/>
    </source>
</evidence>
<comment type="caution">
    <text evidence="4">The sequence shown here is derived from an EMBL/GenBank/DDBJ whole genome shotgun (WGS) entry which is preliminary data.</text>
</comment>
<dbReference type="RefSeq" id="WP_154374909.1">
    <property type="nucleotide sequence ID" value="NZ_WKJK01000003.1"/>
</dbReference>
<dbReference type="AlphaFoldDB" id="A0A6I2KY97"/>
<keyword evidence="5" id="KW-1185">Reference proteome</keyword>
<gene>
    <name evidence="4" type="ORF">GJ699_08180</name>
</gene>
<dbReference type="InterPro" id="IPR011330">
    <property type="entry name" value="Glyco_hydro/deAcase_b/a-brl"/>
</dbReference>
<dbReference type="InterPro" id="IPR051398">
    <property type="entry name" value="Polysacch_Deacetylase"/>
</dbReference>
<dbReference type="Gene3D" id="3.20.20.370">
    <property type="entry name" value="Glycoside hydrolase/deacetylase"/>
    <property type="match status" value="1"/>
</dbReference>
<accession>A0A6I2KY97</accession>
<dbReference type="InterPro" id="IPR002509">
    <property type="entry name" value="NODB_dom"/>
</dbReference>
<sequence length="242" mass="27540">MIFSCSVDDGHPADMRLAQYLARHGVNATFYLPINNVEGWPVLQGAQMRELAQGFEIGSHTHDHCFLNRLDDQQARFQIQQGKRALEQILGRGVTGFCYPGGKYRPVHLQMVRAAGFHYARTTRNLHLDPGPGRFELATSCQFYAHGRAVYLRNFLRGGHWMRRAPLLLDGLRRRQWQGRLHAMLDQALARGGVFHLWLHSIDIEQMAAWDALDGFLRHVAGAVSPAQRWTNAQLAAHYFSD</sequence>
<dbReference type="GO" id="GO:0016810">
    <property type="term" value="F:hydrolase activity, acting on carbon-nitrogen (but not peptide) bonds"/>
    <property type="evidence" value="ECO:0007669"/>
    <property type="project" value="InterPro"/>
</dbReference>
<reference evidence="4 5" key="1">
    <citation type="submission" date="2019-11" db="EMBL/GenBank/DDBJ databases">
        <title>Novel species isolated from a subtropical stream in China.</title>
        <authorList>
            <person name="Lu H."/>
        </authorList>
    </citation>
    <scope>NUCLEOTIDE SEQUENCE [LARGE SCALE GENOMIC DNA]</scope>
    <source>
        <strain evidence="4 5">FT80W</strain>
    </source>
</reference>
<dbReference type="GO" id="GO:0005975">
    <property type="term" value="P:carbohydrate metabolic process"/>
    <property type="evidence" value="ECO:0007669"/>
    <property type="project" value="InterPro"/>
</dbReference>
<organism evidence="4 5">
    <name type="scientific">Duganella guangzhouensis</name>
    <dbReference type="NCBI Taxonomy" id="2666084"/>
    <lineage>
        <taxon>Bacteria</taxon>
        <taxon>Pseudomonadati</taxon>
        <taxon>Pseudomonadota</taxon>
        <taxon>Betaproteobacteria</taxon>
        <taxon>Burkholderiales</taxon>
        <taxon>Oxalobacteraceae</taxon>
        <taxon>Telluria group</taxon>
        <taxon>Duganella</taxon>
    </lineage>
</organism>
<evidence type="ECO:0000313" key="5">
    <source>
        <dbReference type="Proteomes" id="UP000433309"/>
    </source>
</evidence>
<dbReference type="SUPFAM" id="SSF88713">
    <property type="entry name" value="Glycoside hydrolase/deacetylase"/>
    <property type="match status" value="1"/>
</dbReference>
<dbReference type="PANTHER" id="PTHR34216:SF3">
    <property type="entry name" value="POLY-BETA-1,6-N-ACETYL-D-GLUCOSAMINE N-DEACETYLASE"/>
    <property type="match status" value="1"/>
</dbReference>
<dbReference type="PROSITE" id="PS51677">
    <property type="entry name" value="NODB"/>
    <property type="match status" value="1"/>
</dbReference>
<feature type="domain" description="NodB homology" evidence="3">
    <location>
        <begin position="1"/>
        <end position="242"/>
    </location>
</feature>